<proteinExistence type="predicted"/>
<sequence>MLDQRLIAEAQKVRYFLALTIGLGVGAGILTVLQAGFFARVINRVFLEGQSLDQVMIWLMLLLGVISLRAGLAWLSEVFAYRTAGRIKEDLRRRLLAHLFVLGPVFVRGERTGELVNVMGEGVEALEAYFARYLPQLALAALVPLLILGFVFPLDLFSGLIMLVTAPLIPLFMILIGRWADTLSQKQWEALSRMSAHFLDVLQGLTTLKLFGRSKTQAEIIARVSDGFRATTLGVLRVAFLSALVLELLSTISTAVVAVALGLRLVYGHISFEQAFFLLLLAPEFYLPLRMLGTQFHAGAAGVSAAQRIFEILDHAPESKPSRGKKGFLPGAPFHVSFEDVHYAYEKDRLPALRGVTFEIVPGEMVALVGASGSGKSTVANLLLRFGEPDAGTIQVNHASLSQIDPEDWRRHVSFVPQHAYLLYGTIAQNICLGRPQASPEEMVGAAVLAGADDFIQKLPQGYETVVGQGGLHLSGGQVQRIAIARALLKDAGLLIFDEALTGLDQARAAQVEAALDQVRKNRSVLVIAHHFSAALRADRILVLDQGKIVETGKHKELLQKQGAYYRLITASGGAA</sequence>
<dbReference type="PROSITE" id="PS50929">
    <property type="entry name" value="ABC_TM1F"/>
    <property type="match status" value="1"/>
</dbReference>
<evidence type="ECO:0000256" key="2">
    <source>
        <dbReference type="ARBA" id="ARBA00022448"/>
    </source>
</evidence>
<evidence type="ECO:0000256" key="3">
    <source>
        <dbReference type="ARBA" id="ARBA00022475"/>
    </source>
</evidence>
<accession>A0A3G1KVI5</accession>
<dbReference type="InterPro" id="IPR003439">
    <property type="entry name" value="ABC_transporter-like_ATP-bd"/>
</dbReference>
<evidence type="ECO:0000256" key="8">
    <source>
        <dbReference type="ARBA" id="ARBA00023136"/>
    </source>
</evidence>
<gene>
    <name evidence="12" type="ORF">DCMF_18845</name>
</gene>
<keyword evidence="4 9" id="KW-0812">Transmembrane</keyword>
<keyword evidence="3" id="KW-1003">Cell membrane</keyword>
<name>A0A3G1KVI5_FORW1</name>
<evidence type="ECO:0000259" key="11">
    <source>
        <dbReference type="PROSITE" id="PS50929"/>
    </source>
</evidence>
<evidence type="ECO:0000313" key="12">
    <source>
        <dbReference type="EMBL" id="ATW26533.1"/>
    </source>
</evidence>
<feature type="transmembrane region" description="Helical" evidence="9">
    <location>
        <begin position="238"/>
        <end position="263"/>
    </location>
</feature>
<feature type="transmembrane region" description="Helical" evidence="9">
    <location>
        <begin position="159"/>
        <end position="180"/>
    </location>
</feature>
<evidence type="ECO:0000256" key="9">
    <source>
        <dbReference type="SAM" id="Phobius"/>
    </source>
</evidence>
<dbReference type="GO" id="GO:0005524">
    <property type="term" value="F:ATP binding"/>
    <property type="evidence" value="ECO:0007669"/>
    <property type="project" value="UniProtKB-KW"/>
</dbReference>
<dbReference type="AlphaFoldDB" id="A0A3G1KVI5"/>
<dbReference type="CDD" id="cd18584">
    <property type="entry name" value="ABC_6TM_AarD_CydD"/>
    <property type="match status" value="1"/>
</dbReference>
<dbReference type="SMART" id="SM00382">
    <property type="entry name" value="AAA"/>
    <property type="match status" value="1"/>
</dbReference>
<dbReference type="InterPro" id="IPR039421">
    <property type="entry name" value="Type_1_exporter"/>
</dbReference>
<evidence type="ECO:0000256" key="1">
    <source>
        <dbReference type="ARBA" id="ARBA00004651"/>
    </source>
</evidence>
<evidence type="ECO:0000313" key="13">
    <source>
        <dbReference type="Proteomes" id="UP000323521"/>
    </source>
</evidence>
<protein>
    <submittedName>
        <fullName evidence="12">Thiol reductant ABC exporter subunit CydD</fullName>
    </submittedName>
</protein>
<feature type="transmembrane region" description="Helical" evidence="9">
    <location>
        <begin position="133"/>
        <end position="152"/>
    </location>
</feature>
<keyword evidence="13" id="KW-1185">Reference proteome</keyword>
<dbReference type="GO" id="GO:0005886">
    <property type="term" value="C:plasma membrane"/>
    <property type="evidence" value="ECO:0007669"/>
    <property type="project" value="UniProtKB-SubCell"/>
</dbReference>
<dbReference type="Gene3D" id="1.20.1560.10">
    <property type="entry name" value="ABC transporter type 1, transmembrane domain"/>
    <property type="match status" value="1"/>
</dbReference>
<organism evidence="12 13">
    <name type="scientific">Formimonas warabiya</name>
    <dbReference type="NCBI Taxonomy" id="1761012"/>
    <lineage>
        <taxon>Bacteria</taxon>
        <taxon>Bacillati</taxon>
        <taxon>Bacillota</taxon>
        <taxon>Clostridia</taxon>
        <taxon>Eubacteriales</taxon>
        <taxon>Peptococcaceae</taxon>
        <taxon>Candidatus Formimonas</taxon>
    </lineage>
</organism>
<keyword evidence="6" id="KW-0067">ATP-binding</keyword>
<dbReference type="SUPFAM" id="SSF90123">
    <property type="entry name" value="ABC transporter transmembrane region"/>
    <property type="match status" value="1"/>
</dbReference>
<reference evidence="12 13" key="1">
    <citation type="submission" date="2016-10" db="EMBL/GenBank/DDBJ databases">
        <title>Complete Genome Sequence of Peptococcaceae strain DCMF.</title>
        <authorList>
            <person name="Edwards R.J."/>
            <person name="Holland S.I."/>
            <person name="Deshpande N.P."/>
            <person name="Wong Y.K."/>
            <person name="Ertan H."/>
            <person name="Manefield M."/>
            <person name="Russell T.L."/>
            <person name="Lee M.J."/>
        </authorList>
    </citation>
    <scope>NUCLEOTIDE SEQUENCE [LARGE SCALE GENOMIC DNA]</scope>
    <source>
        <strain evidence="12 13">DCMF</strain>
    </source>
</reference>
<comment type="subcellular location">
    <subcellularLocation>
        <location evidence="1">Cell membrane</location>
        <topology evidence="1">Multi-pass membrane protein</topology>
    </subcellularLocation>
</comment>
<keyword evidence="7 9" id="KW-1133">Transmembrane helix</keyword>
<dbReference type="GO" id="GO:0016887">
    <property type="term" value="F:ATP hydrolysis activity"/>
    <property type="evidence" value="ECO:0007669"/>
    <property type="project" value="InterPro"/>
</dbReference>
<dbReference type="PROSITE" id="PS50893">
    <property type="entry name" value="ABC_TRANSPORTER_2"/>
    <property type="match status" value="1"/>
</dbReference>
<dbReference type="InterPro" id="IPR011527">
    <property type="entry name" value="ABC1_TM_dom"/>
</dbReference>
<dbReference type="OrthoDB" id="9771903at2"/>
<feature type="domain" description="ABC transporter" evidence="10">
    <location>
        <begin position="336"/>
        <end position="571"/>
    </location>
</feature>
<dbReference type="PANTHER" id="PTHR24221:SF590">
    <property type="entry name" value="COMPONENT LINKED WITH THE ASSEMBLY OF CYTOCHROME' TRANSPORT TRANSMEMBRANE ATP-BINDING PROTEIN ABC TRANSPORTER CYDD-RELATED"/>
    <property type="match status" value="1"/>
</dbReference>
<feature type="transmembrane region" description="Helical" evidence="9">
    <location>
        <begin position="15"/>
        <end position="35"/>
    </location>
</feature>
<dbReference type="InterPro" id="IPR027417">
    <property type="entry name" value="P-loop_NTPase"/>
</dbReference>
<dbReference type="InterPro" id="IPR036640">
    <property type="entry name" value="ABC1_TM_sf"/>
</dbReference>
<dbReference type="InterPro" id="IPR003593">
    <property type="entry name" value="AAA+_ATPase"/>
</dbReference>
<evidence type="ECO:0000259" key="10">
    <source>
        <dbReference type="PROSITE" id="PS50893"/>
    </source>
</evidence>
<dbReference type="RefSeq" id="WP_148135851.1">
    <property type="nucleotide sequence ID" value="NZ_CP017634.1"/>
</dbReference>
<keyword evidence="2" id="KW-0813">Transport</keyword>
<feature type="transmembrane region" description="Helical" evidence="9">
    <location>
        <begin position="55"/>
        <end position="75"/>
    </location>
</feature>
<dbReference type="GO" id="GO:0042883">
    <property type="term" value="P:cysteine transport"/>
    <property type="evidence" value="ECO:0007669"/>
    <property type="project" value="InterPro"/>
</dbReference>
<dbReference type="InterPro" id="IPR014216">
    <property type="entry name" value="ABC_transptr_CydD"/>
</dbReference>
<dbReference type="FunFam" id="3.40.50.300:FF:000221">
    <property type="entry name" value="Multidrug ABC transporter ATP-binding protein"/>
    <property type="match status" value="1"/>
</dbReference>
<evidence type="ECO:0000256" key="7">
    <source>
        <dbReference type="ARBA" id="ARBA00022989"/>
    </source>
</evidence>
<dbReference type="Pfam" id="PF00664">
    <property type="entry name" value="ABC_membrane"/>
    <property type="match status" value="1"/>
</dbReference>
<dbReference type="NCBIfam" id="TIGR02857">
    <property type="entry name" value="CydD"/>
    <property type="match status" value="1"/>
</dbReference>
<dbReference type="Gene3D" id="3.40.50.300">
    <property type="entry name" value="P-loop containing nucleotide triphosphate hydrolases"/>
    <property type="match status" value="1"/>
</dbReference>
<evidence type="ECO:0000256" key="4">
    <source>
        <dbReference type="ARBA" id="ARBA00022692"/>
    </source>
</evidence>
<feature type="domain" description="ABC transmembrane type-1" evidence="11">
    <location>
        <begin position="18"/>
        <end position="301"/>
    </location>
</feature>
<dbReference type="SUPFAM" id="SSF52540">
    <property type="entry name" value="P-loop containing nucleoside triphosphate hydrolases"/>
    <property type="match status" value="1"/>
</dbReference>
<dbReference type="Proteomes" id="UP000323521">
    <property type="component" value="Chromosome"/>
</dbReference>
<dbReference type="KEGG" id="fwa:DCMF_18845"/>
<evidence type="ECO:0000256" key="5">
    <source>
        <dbReference type="ARBA" id="ARBA00022741"/>
    </source>
</evidence>
<dbReference type="PANTHER" id="PTHR24221">
    <property type="entry name" value="ATP-BINDING CASSETTE SUB-FAMILY B"/>
    <property type="match status" value="1"/>
</dbReference>
<dbReference type="EMBL" id="CP017634">
    <property type="protein sequence ID" value="ATW26533.1"/>
    <property type="molecule type" value="Genomic_DNA"/>
</dbReference>
<dbReference type="Pfam" id="PF00005">
    <property type="entry name" value="ABC_tran"/>
    <property type="match status" value="1"/>
</dbReference>
<keyword evidence="5" id="KW-0547">Nucleotide-binding</keyword>
<evidence type="ECO:0000256" key="6">
    <source>
        <dbReference type="ARBA" id="ARBA00022840"/>
    </source>
</evidence>
<dbReference type="GO" id="GO:0140359">
    <property type="term" value="F:ABC-type transporter activity"/>
    <property type="evidence" value="ECO:0007669"/>
    <property type="project" value="InterPro"/>
</dbReference>
<keyword evidence="8 9" id="KW-0472">Membrane</keyword>